<comment type="caution">
    <text evidence="7">The sequence shown here is derived from an EMBL/GenBank/DDBJ whole genome shotgun (WGS) entry which is preliminary data.</text>
</comment>
<evidence type="ECO:0000256" key="1">
    <source>
        <dbReference type="ARBA" id="ARBA00000085"/>
    </source>
</evidence>
<keyword evidence="4" id="KW-0175">Coiled coil</keyword>
<dbReference type="EMBL" id="NXIE01000004">
    <property type="protein sequence ID" value="RXK12235.1"/>
    <property type="molecule type" value="Genomic_DNA"/>
</dbReference>
<keyword evidence="3" id="KW-0597">Phosphoprotein</keyword>
<evidence type="ECO:0000256" key="2">
    <source>
        <dbReference type="ARBA" id="ARBA00012438"/>
    </source>
</evidence>
<dbReference type="SUPFAM" id="SSF47384">
    <property type="entry name" value="Homodimeric domain of signal transducing histidine kinase"/>
    <property type="match status" value="1"/>
</dbReference>
<name>A0A4Q1ARS2_9BACT</name>
<dbReference type="SMART" id="SM00387">
    <property type="entry name" value="HATPase_c"/>
    <property type="match status" value="1"/>
</dbReference>
<dbReference type="InterPro" id="IPR003661">
    <property type="entry name" value="HisK_dim/P_dom"/>
</dbReference>
<dbReference type="OrthoDB" id="9805967at2"/>
<dbReference type="InterPro" id="IPR003594">
    <property type="entry name" value="HATPase_dom"/>
</dbReference>
<reference evidence="7 8" key="1">
    <citation type="submission" date="2017-09" db="EMBL/GenBank/DDBJ databases">
        <title>Genomics of the genus Arcobacter.</title>
        <authorList>
            <person name="Perez-Cataluna A."/>
            <person name="Figueras M.J."/>
            <person name="Salas-Masso N."/>
        </authorList>
    </citation>
    <scope>NUCLEOTIDE SEQUENCE [LARGE SCALE GENOMIC DNA]</scope>
    <source>
        <strain evidence="7 8">F156-34</strain>
    </source>
</reference>
<evidence type="ECO:0000256" key="3">
    <source>
        <dbReference type="ARBA" id="ARBA00022553"/>
    </source>
</evidence>
<comment type="catalytic activity">
    <reaction evidence="1">
        <text>ATP + protein L-histidine = ADP + protein N-phospho-L-histidine.</text>
        <dbReference type="EC" id="2.7.13.3"/>
    </reaction>
</comment>
<feature type="domain" description="PAS" evidence="6">
    <location>
        <begin position="9"/>
        <end position="51"/>
    </location>
</feature>
<dbReference type="PROSITE" id="PS50112">
    <property type="entry name" value="PAS"/>
    <property type="match status" value="2"/>
</dbReference>
<dbReference type="Gene3D" id="1.10.287.130">
    <property type="match status" value="1"/>
</dbReference>
<dbReference type="PANTHER" id="PTHR43065">
    <property type="entry name" value="SENSOR HISTIDINE KINASE"/>
    <property type="match status" value="1"/>
</dbReference>
<dbReference type="SUPFAM" id="SSF55874">
    <property type="entry name" value="ATPase domain of HSP90 chaperone/DNA topoisomerase II/histidine kinase"/>
    <property type="match status" value="1"/>
</dbReference>
<evidence type="ECO:0000256" key="4">
    <source>
        <dbReference type="SAM" id="Coils"/>
    </source>
</evidence>
<feature type="domain" description="PAS" evidence="6">
    <location>
        <begin position="133"/>
        <end position="207"/>
    </location>
</feature>
<organism evidence="7 8">
    <name type="scientific">Halarcobacter mediterraneus</name>
    <dbReference type="NCBI Taxonomy" id="2023153"/>
    <lineage>
        <taxon>Bacteria</taxon>
        <taxon>Pseudomonadati</taxon>
        <taxon>Campylobacterota</taxon>
        <taxon>Epsilonproteobacteria</taxon>
        <taxon>Campylobacterales</taxon>
        <taxon>Arcobacteraceae</taxon>
        <taxon>Halarcobacter</taxon>
    </lineage>
</organism>
<dbReference type="PROSITE" id="PS50109">
    <property type="entry name" value="HIS_KIN"/>
    <property type="match status" value="1"/>
</dbReference>
<evidence type="ECO:0000313" key="7">
    <source>
        <dbReference type="EMBL" id="RXK12235.1"/>
    </source>
</evidence>
<dbReference type="EC" id="2.7.13.3" evidence="2"/>
<dbReference type="PRINTS" id="PR00344">
    <property type="entry name" value="BCTRLSENSOR"/>
</dbReference>
<accession>A0A4Q1ARS2</accession>
<dbReference type="InterPro" id="IPR035965">
    <property type="entry name" value="PAS-like_dom_sf"/>
</dbReference>
<dbReference type="AlphaFoldDB" id="A0A4Q1ARS2"/>
<dbReference type="InterPro" id="IPR000014">
    <property type="entry name" value="PAS"/>
</dbReference>
<gene>
    <name evidence="7" type="ORF">CP965_10710</name>
</gene>
<feature type="domain" description="Histidine kinase" evidence="5">
    <location>
        <begin position="304"/>
        <end position="524"/>
    </location>
</feature>
<dbReference type="Pfam" id="PF13426">
    <property type="entry name" value="PAS_9"/>
    <property type="match status" value="2"/>
</dbReference>
<dbReference type="SMART" id="SM00388">
    <property type="entry name" value="HisKA"/>
    <property type="match status" value="1"/>
</dbReference>
<dbReference type="PANTHER" id="PTHR43065:SF42">
    <property type="entry name" value="TWO-COMPONENT SENSOR PPRA"/>
    <property type="match status" value="1"/>
</dbReference>
<dbReference type="RefSeq" id="WP_129062102.1">
    <property type="nucleotide sequence ID" value="NZ_NXIE01000004.1"/>
</dbReference>
<feature type="coiled-coil region" evidence="4">
    <location>
        <begin position="250"/>
        <end position="288"/>
    </location>
</feature>
<dbReference type="Gene3D" id="3.30.565.10">
    <property type="entry name" value="Histidine kinase-like ATPase, C-terminal domain"/>
    <property type="match status" value="1"/>
</dbReference>
<dbReference type="GO" id="GO:0000155">
    <property type="term" value="F:phosphorelay sensor kinase activity"/>
    <property type="evidence" value="ECO:0007669"/>
    <property type="project" value="InterPro"/>
</dbReference>
<protein>
    <recommendedName>
        <fullName evidence="2">histidine kinase</fullName>
        <ecNumber evidence="2">2.7.13.3</ecNumber>
    </recommendedName>
</protein>
<dbReference type="InterPro" id="IPR036890">
    <property type="entry name" value="HATPase_C_sf"/>
</dbReference>
<evidence type="ECO:0000259" key="6">
    <source>
        <dbReference type="PROSITE" id="PS50112"/>
    </source>
</evidence>
<dbReference type="NCBIfam" id="TIGR00229">
    <property type="entry name" value="sensory_box"/>
    <property type="match status" value="2"/>
</dbReference>
<proteinExistence type="predicted"/>
<dbReference type="SUPFAM" id="SSF55785">
    <property type="entry name" value="PYP-like sensor domain (PAS domain)"/>
    <property type="match status" value="2"/>
</dbReference>
<dbReference type="CDD" id="cd00082">
    <property type="entry name" value="HisKA"/>
    <property type="match status" value="1"/>
</dbReference>
<keyword evidence="8" id="KW-1185">Reference proteome</keyword>
<dbReference type="SMART" id="SM00091">
    <property type="entry name" value="PAS"/>
    <property type="match status" value="2"/>
</dbReference>
<dbReference type="Pfam" id="PF02518">
    <property type="entry name" value="HATPase_c"/>
    <property type="match status" value="1"/>
</dbReference>
<dbReference type="InterPro" id="IPR036097">
    <property type="entry name" value="HisK_dim/P_sf"/>
</dbReference>
<dbReference type="Proteomes" id="UP000289718">
    <property type="component" value="Unassembled WGS sequence"/>
</dbReference>
<dbReference type="InterPro" id="IPR004358">
    <property type="entry name" value="Sig_transdc_His_kin-like_C"/>
</dbReference>
<evidence type="ECO:0000313" key="8">
    <source>
        <dbReference type="Proteomes" id="UP000289718"/>
    </source>
</evidence>
<dbReference type="Gene3D" id="3.30.450.20">
    <property type="entry name" value="PAS domain"/>
    <property type="match status" value="2"/>
</dbReference>
<dbReference type="InterPro" id="IPR005467">
    <property type="entry name" value="His_kinase_dom"/>
</dbReference>
<sequence length="526" mass="61574">MRESIKENYEEILKASFSLSSQAIYLLNMNGNILYANENALDTLGYTLAEIKELYVWDIDVAVDNKKKYLNELNIFAKKAFDGKENVLESRHRKKNGEVFPVEIVSKFFKVNEDEYLISYARDITRRIRRTEEINFYFDLIDSSKDMIFVMDHESTKIEFANETACNILGYSLVELKDKKISEIRKTMENLDDTQLPEIFKKIEEESNLTTFGIYITKKNKEIPVESSLQLKEYKGKKFITAISRDISDRLEIEIKKEELNKKLKNYNKTLEKEISKVKKDLLEYETIMKRQSKMAAMGEMLENIAHQWRQPLSAVSVLSTGMILQNEQNILNKDLLDAGLNDINEQVQYLSKTIDDFRNFFKPNKQKNRFKLSDIIKTSIKLSKARYSKKHIEFIVNIEDEELFTYENELLQVLLNLITNAKDELIKKEYKKYIFIETKIDENYLYIRIKDNAGGIDNMIIDRIFEPYFTTKHNSQGTGIGLYMSSNIVRHMNGKINVRNTNVEHNSGVYLGACFEIRLPLAQNK</sequence>
<evidence type="ECO:0000259" key="5">
    <source>
        <dbReference type="PROSITE" id="PS50109"/>
    </source>
</evidence>
<dbReference type="CDD" id="cd00130">
    <property type="entry name" value="PAS"/>
    <property type="match status" value="2"/>
</dbReference>